<protein>
    <submittedName>
        <fullName evidence="2">Uncharacterized protein</fullName>
    </submittedName>
</protein>
<reference evidence="2 3" key="1">
    <citation type="submission" date="2020-06" db="EMBL/GenBank/DDBJ databases">
        <authorList>
            <person name="Li R."/>
            <person name="Bekaert M."/>
        </authorList>
    </citation>
    <scope>NUCLEOTIDE SEQUENCE [LARGE SCALE GENOMIC DNA]</scope>
    <source>
        <strain evidence="3">wild</strain>
    </source>
</reference>
<gene>
    <name evidence="2" type="ORF">MCOR_2306</name>
</gene>
<proteinExistence type="predicted"/>
<organism evidence="2 3">
    <name type="scientific">Mytilus coruscus</name>
    <name type="common">Sea mussel</name>
    <dbReference type="NCBI Taxonomy" id="42192"/>
    <lineage>
        <taxon>Eukaryota</taxon>
        <taxon>Metazoa</taxon>
        <taxon>Spiralia</taxon>
        <taxon>Lophotrochozoa</taxon>
        <taxon>Mollusca</taxon>
        <taxon>Bivalvia</taxon>
        <taxon>Autobranchia</taxon>
        <taxon>Pteriomorphia</taxon>
        <taxon>Mytilida</taxon>
        <taxon>Mytiloidea</taxon>
        <taxon>Mytilidae</taxon>
        <taxon>Mytilinae</taxon>
        <taxon>Mytilus</taxon>
    </lineage>
</organism>
<name>A0A6J8A255_MYTCO</name>
<evidence type="ECO:0000313" key="3">
    <source>
        <dbReference type="Proteomes" id="UP000507470"/>
    </source>
</evidence>
<sequence length="562" mass="62228">MASTSQYALVLFDLHGETSIVQTQKLVPTSLVKEASRLHLQTSRKKYLVEVLELSDDDISLKSSQSKWSKSHRAIAIEKRTGQDGFLDVWPEDEEGSNGRQLSILHEGSGDNTKARVAPKRKPVYLQDLSSDEADLVNLQIANTSRNLMSIGVQTDTVVIISSDDKAAAFHQWQLSKKATCSTVSTMTQTLHPDLTSSAQQTDNLVETSAQQTDDLGQTLTSPTDVSIRSKRQLYPMSPEITIVNEKPTIQHQDNTNATNEDTDLIDILYHRTTTTTQDNPIATNDDQDSLDILLTTTTRDSPIATNDEQDSLDILLTTTTRDSPIATNDDQDSLDILLTTTTRDSPIATNDDQDSLDILLTTTTRDSPIATNDDQDSLDILLTTTTQHNTIATNDKTFQTTQHKLDKIISLLERNQEPRPSATPDDIVQSSEVEEQNQPTITQFYQYVNVQQPPTVFGEQTFDIVTPNNQTTVNNLTSTLVTPTSQSAHKTLKPCFTGSILELTSASDLLTMSSNQHTELRVGMTTMWEVQADSCSAGNFAWRLAKKLYTVDQLNGRNYSG</sequence>
<feature type="region of interest" description="Disordered" evidence="1">
    <location>
        <begin position="94"/>
        <end position="115"/>
    </location>
</feature>
<evidence type="ECO:0000313" key="2">
    <source>
        <dbReference type="EMBL" id="CAC5359464.1"/>
    </source>
</evidence>
<dbReference type="EMBL" id="CACVKT020000481">
    <property type="protein sequence ID" value="CAC5359464.1"/>
    <property type="molecule type" value="Genomic_DNA"/>
</dbReference>
<evidence type="ECO:0000256" key="1">
    <source>
        <dbReference type="SAM" id="MobiDB-lite"/>
    </source>
</evidence>
<dbReference type="AlphaFoldDB" id="A0A6J8A255"/>
<accession>A0A6J8A255</accession>
<dbReference type="OrthoDB" id="6121191at2759"/>
<dbReference type="Proteomes" id="UP000507470">
    <property type="component" value="Unassembled WGS sequence"/>
</dbReference>
<keyword evidence="3" id="KW-1185">Reference proteome</keyword>